<dbReference type="InterPro" id="IPR000873">
    <property type="entry name" value="AMP-dep_synth/lig_dom"/>
</dbReference>
<dbReference type="Pfam" id="PF23024">
    <property type="entry name" value="AMP-dom_DIP2-like"/>
    <property type="match status" value="1"/>
</dbReference>
<evidence type="ECO:0000259" key="7">
    <source>
        <dbReference type="Pfam" id="PF23024"/>
    </source>
</evidence>
<evidence type="ECO:0000313" key="9">
    <source>
        <dbReference type="Proteomes" id="UP001370348"/>
    </source>
</evidence>
<dbReference type="InterPro" id="IPR020845">
    <property type="entry name" value="AMP-binding_CS"/>
</dbReference>
<evidence type="ECO:0000256" key="2">
    <source>
        <dbReference type="ARBA" id="ARBA00022598"/>
    </source>
</evidence>
<feature type="domain" description="AMP-binding enzyme C-terminal" evidence="7">
    <location>
        <begin position="453"/>
        <end position="560"/>
    </location>
</feature>
<name>A0ABZ2LKP1_9BACT</name>
<feature type="compositionally biased region" description="Low complexity" evidence="5">
    <location>
        <begin position="566"/>
        <end position="580"/>
    </location>
</feature>
<dbReference type="Pfam" id="PF00501">
    <property type="entry name" value="AMP-binding"/>
    <property type="match status" value="1"/>
</dbReference>
<comment type="similarity">
    <text evidence="1">Belongs to the ATP-dependent AMP-binding enzyme family.</text>
</comment>
<evidence type="ECO:0000256" key="1">
    <source>
        <dbReference type="ARBA" id="ARBA00006432"/>
    </source>
</evidence>
<evidence type="ECO:0000259" key="6">
    <source>
        <dbReference type="Pfam" id="PF00501"/>
    </source>
</evidence>
<dbReference type="SUPFAM" id="SSF56801">
    <property type="entry name" value="Acetyl-CoA synthetase-like"/>
    <property type="match status" value="1"/>
</dbReference>
<dbReference type="PROSITE" id="PS00455">
    <property type="entry name" value="AMP_BINDING"/>
    <property type="match status" value="1"/>
</dbReference>
<proteinExistence type="inferred from homology"/>
<dbReference type="PANTHER" id="PTHR22754">
    <property type="entry name" value="DISCO-INTERACTING PROTEIN 2 DIP2 -RELATED"/>
    <property type="match status" value="1"/>
</dbReference>
<keyword evidence="9" id="KW-1185">Reference proteome</keyword>
<keyword evidence="2 8" id="KW-0436">Ligase</keyword>
<dbReference type="Proteomes" id="UP001370348">
    <property type="component" value="Chromosome"/>
</dbReference>
<dbReference type="InterPro" id="IPR042099">
    <property type="entry name" value="ANL_N_sf"/>
</dbReference>
<evidence type="ECO:0000256" key="5">
    <source>
        <dbReference type="SAM" id="MobiDB-lite"/>
    </source>
</evidence>
<dbReference type="InterPro" id="IPR025110">
    <property type="entry name" value="AMP-bd_C"/>
</dbReference>
<keyword evidence="3" id="KW-0276">Fatty acid metabolism</keyword>
<feature type="domain" description="AMP-dependent synthetase/ligase" evidence="6">
    <location>
        <begin position="34"/>
        <end position="413"/>
    </location>
</feature>
<dbReference type="CDD" id="cd05931">
    <property type="entry name" value="FAAL"/>
    <property type="match status" value="1"/>
</dbReference>
<organism evidence="8 9">
    <name type="scientific">Pendulispora albinea</name>
    <dbReference type="NCBI Taxonomy" id="2741071"/>
    <lineage>
        <taxon>Bacteria</taxon>
        <taxon>Pseudomonadati</taxon>
        <taxon>Myxococcota</taxon>
        <taxon>Myxococcia</taxon>
        <taxon>Myxococcales</taxon>
        <taxon>Sorangiineae</taxon>
        <taxon>Pendulisporaceae</taxon>
        <taxon>Pendulispora</taxon>
    </lineage>
</organism>
<dbReference type="Gene3D" id="3.40.50.12780">
    <property type="entry name" value="N-terminal domain of ligase-like"/>
    <property type="match status" value="1"/>
</dbReference>
<dbReference type="RefSeq" id="WP_394820912.1">
    <property type="nucleotide sequence ID" value="NZ_CP089984.1"/>
</dbReference>
<accession>A0ABZ2LKP1</accession>
<dbReference type="InterPro" id="IPR045851">
    <property type="entry name" value="AMP-bd_C_sf"/>
</dbReference>
<dbReference type="EMBL" id="CP089984">
    <property type="protein sequence ID" value="WXB11297.1"/>
    <property type="molecule type" value="Genomic_DNA"/>
</dbReference>
<sequence>MDYRPRFVAPTLVEAVRSLSGDEQRGFVFVRPDGQERFCSFAEIHREATRRGAHLAARGLAKGDRVALVIPDSDEFVLSFLGAIYAGVVPVPMYPQLSFKNVESYHDTVAHITRASGASLLLTTATTRPFVEPVKDKVETLGSIVSVSELEGPAPGSIDHVKISPTDHCFFQFTSGSTSRPKGVVVTHGNLAANSEAIMIHGLAKDSSVDKGVSWLPLFHDMGLIGFVIAPLFTDIPVVFLPTASFVRAPRLWLDAIHKHRGTITYAPNFAYALVAKRLKDKDVAGLDLSCVKIAGCGAEPIQAKTLRDFAEKVKPAKFDPRAFLPSYGMAEATLAITFVEHLTGAHSDTVDPKALQEGKASPASNGGQELVCCGHAFPDHEIAIVDEHGRRLGDREVGEIIARGPSITLGYYQEPELTAQSWKPYDGETWLHTGDLGYTVDGQVYICGRIKDIIIIRGRNYYPQDIEWAVSELPGIRRGNVVAFSVDVDGEEQLVICAEAFQSDAVGLIEQITSTVAGQIGLSVHKVEIVPQGSLPRTSSGKPQRRKTKQMFEAGTLPSARATRAGQSDQDAQDAQENV</sequence>
<evidence type="ECO:0000313" key="8">
    <source>
        <dbReference type="EMBL" id="WXB11297.1"/>
    </source>
</evidence>
<dbReference type="InterPro" id="IPR040097">
    <property type="entry name" value="FAAL/FAAC"/>
</dbReference>
<keyword evidence="4" id="KW-0443">Lipid metabolism</keyword>
<dbReference type="Gene3D" id="3.30.300.30">
    <property type="match status" value="1"/>
</dbReference>
<protein>
    <submittedName>
        <fullName evidence="8">Fatty acyl-AMP ligase</fullName>
    </submittedName>
</protein>
<feature type="region of interest" description="Disordered" evidence="5">
    <location>
        <begin position="534"/>
        <end position="580"/>
    </location>
</feature>
<evidence type="ECO:0000256" key="4">
    <source>
        <dbReference type="ARBA" id="ARBA00023098"/>
    </source>
</evidence>
<dbReference type="GO" id="GO:0016874">
    <property type="term" value="F:ligase activity"/>
    <property type="evidence" value="ECO:0007669"/>
    <property type="project" value="UniProtKB-KW"/>
</dbReference>
<dbReference type="PANTHER" id="PTHR22754:SF32">
    <property type="entry name" value="DISCO-INTERACTING PROTEIN 2"/>
    <property type="match status" value="1"/>
</dbReference>
<evidence type="ECO:0000256" key="3">
    <source>
        <dbReference type="ARBA" id="ARBA00022832"/>
    </source>
</evidence>
<reference evidence="8 9" key="1">
    <citation type="submission" date="2021-12" db="EMBL/GenBank/DDBJ databases">
        <title>Discovery of the Pendulisporaceae a myxobacterial family with distinct sporulation behavior and unique specialized metabolism.</title>
        <authorList>
            <person name="Garcia R."/>
            <person name="Popoff A."/>
            <person name="Bader C.D."/>
            <person name="Loehr J."/>
            <person name="Walesch S."/>
            <person name="Walt C."/>
            <person name="Boldt J."/>
            <person name="Bunk B."/>
            <person name="Haeckl F.J.F.P.J."/>
            <person name="Gunesch A.P."/>
            <person name="Birkelbach J."/>
            <person name="Nuebel U."/>
            <person name="Pietschmann T."/>
            <person name="Bach T."/>
            <person name="Mueller R."/>
        </authorList>
    </citation>
    <scope>NUCLEOTIDE SEQUENCE [LARGE SCALE GENOMIC DNA]</scope>
    <source>
        <strain evidence="8 9">MSr11954</strain>
    </source>
</reference>
<gene>
    <name evidence="8" type="ORF">LZC94_25920</name>
</gene>